<evidence type="ECO:0000313" key="3">
    <source>
        <dbReference type="EMBL" id="MDN3708889.1"/>
    </source>
</evidence>
<reference evidence="4" key="2">
    <citation type="journal article" date="2019" name="Int. J. Syst. Evol. Microbiol.">
        <title>The Global Catalogue of Microorganisms (GCM) 10K type strain sequencing project: providing services to taxonomists for standard genome sequencing and annotation.</title>
        <authorList>
            <consortium name="The Broad Institute Genomics Platform"/>
            <consortium name="The Broad Institute Genome Sequencing Center for Infectious Disease"/>
            <person name="Wu L."/>
            <person name="Ma J."/>
        </authorList>
    </citation>
    <scope>NUCLEOTIDE SEQUENCE [LARGE SCALE GENOMIC DNA]</scope>
    <source>
        <strain evidence="4">CECT 7184</strain>
    </source>
</reference>
<proteinExistence type="predicted"/>
<evidence type="ECO:0000313" key="4">
    <source>
        <dbReference type="Proteomes" id="UP001242368"/>
    </source>
</evidence>
<feature type="signal peptide" evidence="1">
    <location>
        <begin position="1"/>
        <end position="21"/>
    </location>
</feature>
<dbReference type="RefSeq" id="WP_290361893.1">
    <property type="nucleotide sequence ID" value="NZ_JAUFQU010000001.1"/>
</dbReference>
<name>A0ABT8CMI3_9FLAO</name>
<accession>A0ABT8CMI3</accession>
<dbReference type="EMBL" id="JAUFQU010000001">
    <property type="protein sequence ID" value="MDN3705738.1"/>
    <property type="molecule type" value="Genomic_DNA"/>
</dbReference>
<dbReference type="EMBL" id="JAUFQU010000004">
    <property type="protein sequence ID" value="MDN3708889.1"/>
    <property type="molecule type" value="Genomic_DNA"/>
</dbReference>
<evidence type="ECO:0000313" key="2">
    <source>
        <dbReference type="EMBL" id="MDN3705738.1"/>
    </source>
</evidence>
<evidence type="ECO:0000256" key="1">
    <source>
        <dbReference type="SAM" id="SignalP"/>
    </source>
</evidence>
<protein>
    <recommendedName>
        <fullName evidence="5">DUF4595 domain-containing protein</fullName>
    </recommendedName>
</protein>
<organism evidence="2 4">
    <name type="scientific">Paenimyroides ceti</name>
    <dbReference type="NCBI Taxonomy" id="395087"/>
    <lineage>
        <taxon>Bacteria</taxon>
        <taxon>Pseudomonadati</taxon>
        <taxon>Bacteroidota</taxon>
        <taxon>Flavobacteriia</taxon>
        <taxon>Flavobacteriales</taxon>
        <taxon>Flavobacteriaceae</taxon>
        <taxon>Paenimyroides</taxon>
    </lineage>
</organism>
<sequence>MKKIKMFLCVVAGGLAFVSCGNDDDSGSREVIKLPTKITTTASTETYAFEYDNQNNLKKYTYNLGSNKTEVVFNYTDNKVTQILSTDYVNGSSNFTLVYTVIYEGTSKVRLQSQDNSSIVYNLDANGYVTSEVYDGDTISFTNDARGNITKVTGSEGDVTQLSYSSYKGIFSGIKSNRWTIHLVDDNGFIAQLSNAVLSSKYTDADGEVNTVSTYEGFVNEYPTKWNFTESSEADGTESQVYTITYK</sequence>
<feature type="chain" id="PRO_5045032472" description="DUF4595 domain-containing protein" evidence="1">
    <location>
        <begin position="22"/>
        <end position="247"/>
    </location>
</feature>
<reference evidence="2" key="1">
    <citation type="journal article" date="2014" name="Int. J. Syst. Evol. Microbiol.">
        <title>Complete genome of a new Firmicutes species belonging to the dominant human colonic microbiota ('Ruminococcus bicirculans') reveals two chromosomes and a selective capacity to utilize plant glucans.</title>
        <authorList>
            <consortium name="NISC Comparative Sequencing Program"/>
            <person name="Wegmann U."/>
            <person name="Louis P."/>
            <person name="Goesmann A."/>
            <person name="Henrissat B."/>
            <person name="Duncan S.H."/>
            <person name="Flint H.J."/>
        </authorList>
    </citation>
    <scope>NUCLEOTIDE SEQUENCE</scope>
    <source>
        <strain evidence="2">CECT 7184</strain>
    </source>
</reference>
<evidence type="ECO:0008006" key="5">
    <source>
        <dbReference type="Google" id="ProtNLM"/>
    </source>
</evidence>
<keyword evidence="4" id="KW-1185">Reference proteome</keyword>
<reference evidence="2" key="3">
    <citation type="submission" date="2023-06" db="EMBL/GenBank/DDBJ databases">
        <authorList>
            <person name="Lucena T."/>
            <person name="Sun Q."/>
        </authorList>
    </citation>
    <scope>NUCLEOTIDE SEQUENCE</scope>
    <source>
        <strain evidence="2">CECT 7184</strain>
    </source>
</reference>
<keyword evidence="1" id="KW-0732">Signal</keyword>
<comment type="caution">
    <text evidence="2">The sequence shown here is derived from an EMBL/GenBank/DDBJ whole genome shotgun (WGS) entry which is preliminary data.</text>
</comment>
<dbReference type="Proteomes" id="UP001242368">
    <property type="component" value="Unassembled WGS sequence"/>
</dbReference>
<dbReference type="PROSITE" id="PS51257">
    <property type="entry name" value="PROKAR_LIPOPROTEIN"/>
    <property type="match status" value="1"/>
</dbReference>
<gene>
    <name evidence="2" type="ORF">QW060_01180</name>
    <name evidence="3" type="ORF">QW060_17520</name>
</gene>